<dbReference type="InterPro" id="IPR050822">
    <property type="entry name" value="Cerebellin_Synaptic_Org"/>
</dbReference>
<dbReference type="Gene3D" id="2.60.120.40">
    <property type="match status" value="1"/>
</dbReference>
<dbReference type="PANTHER" id="PTHR22923">
    <property type="entry name" value="CEREBELLIN-RELATED"/>
    <property type="match status" value="1"/>
</dbReference>
<name>A0ABM4SZD1_BOSIN</name>
<dbReference type="PROSITE" id="PS50871">
    <property type="entry name" value="C1Q"/>
    <property type="match status" value="1"/>
</dbReference>
<dbReference type="SMART" id="SM00110">
    <property type="entry name" value="C1Q"/>
    <property type="match status" value="1"/>
</dbReference>
<protein>
    <submittedName>
        <fullName evidence="7">Cerebellin-3 isoform X4</fullName>
    </submittedName>
</protein>
<keyword evidence="3 4" id="KW-0732">Signal</keyword>
<feature type="signal peptide" evidence="4">
    <location>
        <begin position="1"/>
        <end position="32"/>
    </location>
</feature>
<evidence type="ECO:0000313" key="7">
    <source>
        <dbReference type="RefSeq" id="XP_070653164.1"/>
    </source>
</evidence>
<feature type="domain" description="C1q" evidence="5">
    <location>
        <begin position="67"/>
        <end position="184"/>
    </location>
</feature>
<evidence type="ECO:0000256" key="1">
    <source>
        <dbReference type="ARBA" id="ARBA00004613"/>
    </source>
</evidence>
<keyword evidence="6" id="KW-1185">Reference proteome</keyword>
<dbReference type="PANTHER" id="PTHR22923:SF2">
    <property type="entry name" value="CEREBELLIN-3"/>
    <property type="match status" value="1"/>
</dbReference>
<organism evidence="6 7">
    <name type="scientific">Bos indicus</name>
    <name type="common">Zebu</name>
    <dbReference type="NCBI Taxonomy" id="9915"/>
    <lineage>
        <taxon>Eukaryota</taxon>
        <taxon>Metazoa</taxon>
        <taxon>Chordata</taxon>
        <taxon>Craniata</taxon>
        <taxon>Vertebrata</taxon>
        <taxon>Euteleostomi</taxon>
        <taxon>Mammalia</taxon>
        <taxon>Eutheria</taxon>
        <taxon>Laurasiatheria</taxon>
        <taxon>Artiodactyla</taxon>
        <taxon>Ruminantia</taxon>
        <taxon>Pecora</taxon>
        <taxon>Bovidae</taxon>
        <taxon>Bovinae</taxon>
        <taxon>Bos</taxon>
    </lineage>
</organism>
<evidence type="ECO:0000313" key="6">
    <source>
        <dbReference type="Proteomes" id="UP001652663"/>
    </source>
</evidence>
<dbReference type="Pfam" id="PF00386">
    <property type="entry name" value="C1q"/>
    <property type="match status" value="1"/>
</dbReference>
<evidence type="ECO:0000256" key="2">
    <source>
        <dbReference type="ARBA" id="ARBA00022525"/>
    </source>
</evidence>
<dbReference type="SUPFAM" id="SSF49842">
    <property type="entry name" value="TNF-like"/>
    <property type="match status" value="1"/>
</dbReference>
<comment type="subcellular location">
    <subcellularLocation>
        <location evidence="1">Secreted</location>
    </subcellularLocation>
</comment>
<dbReference type="Proteomes" id="UP001652663">
    <property type="component" value="Chromosome 10"/>
</dbReference>
<evidence type="ECO:0000256" key="4">
    <source>
        <dbReference type="SAM" id="SignalP"/>
    </source>
</evidence>
<dbReference type="GeneID" id="109564758"/>
<keyword evidence="2" id="KW-0964">Secreted</keyword>
<sequence length="184" mass="19265">MLGTKRHWPPGPSLSLGLPLALTLLALRAGWAQEGTEPVLLEGECLVVCEPDRAAAGGPGGAALGEAPPGRVAFAAVRSHHHEPAGEIGNGTSGAIYFDQVLVNEGGGFDRTSGSFVAPVRGVYSFRFHVVKVYNRQTVQVSLMLNTWPVVSAFANDPDVTREAATSSVLLPLDPGDRGAASRR</sequence>
<evidence type="ECO:0000256" key="3">
    <source>
        <dbReference type="ARBA" id="ARBA00022729"/>
    </source>
</evidence>
<evidence type="ECO:0000259" key="5">
    <source>
        <dbReference type="PROSITE" id="PS50871"/>
    </source>
</evidence>
<feature type="chain" id="PRO_5045395900" evidence="4">
    <location>
        <begin position="33"/>
        <end position="184"/>
    </location>
</feature>
<reference evidence="7" key="1">
    <citation type="submission" date="2025-08" db="UniProtKB">
        <authorList>
            <consortium name="RefSeq"/>
        </authorList>
    </citation>
    <scope>IDENTIFICATION</scope>
    <source>
        <tissue evidence="7">Blood</tissue>
    </source>
</reference>
<dbReference type="InterPro" id="IPR001073">
    <property type="entry name" value="C1q_dom"/>
</dbReference>
<dbReference type="InterPro" id="IPR008983">
    <property type="entry name" value="Tumour_necrosis_fac-like_dom"/>
</dbReference>
<gene>
    <name evidence="7" type="primary">CBLN3</name>
</gene>
<dbReference type="RefSeq" id="XP_070653164.1">
    <property type="nucleotide sequence ID" value="XM_070797063.1"/>
</dbReference>
<dbReference type="PRINTS" id="PR00007">
    <property type="entry name" value="COMPLEMNTC1Q"/>
</dbReference>
<accession>A0ABM4SZD1</accession>
<proteinExistence type="predicted"/>